<feature type="transmembrane region" description="Helical" evidence="6">
    <location>
        <begin position="317"/>
        <end position="338"/>
    </location>
</feature>
<feature type="transmembrane region" description="Helical" evidence="6">
    <location>
        <begin position="365"/>
        <end position="398"/>
    </location>
</feature>
<feature type="transmembrane region" description="Helical" evidence="6">
    <location>
        <begin position="473"/>
        <end position="495"/>
    </location>
</feature>
<comment type="caution">
    <text evidence="8">The sequence shown here is derived from an EMBL/GenBank/DDBJ whole genome shotgun (WGS) entry which is preliminary data.</text>
</comment>
<feature type="transmembrane region" description="Helical" evidence="6">
    <location>
        <begin position="288"/>
        <end position="305"/>
    </location>
</feature>
<feature type="transmembrane region" description="Helical" evidence="6">
    <location>
        <begin position="141"/>
        <end position="169"/>
    </location>
</feature>
<evidence type="ECO:0000259" key="7">
    <source>
        <dbReference type="Pfam" id="PF03553"/>
    </source>
</evidence>
<dbReference type="RefSeq" id="WP_249298309.1">
    <property type="nucleotide sequence ID" value="NZ_JACRSX010000017.1"/>
</dbReference>
<feature type="transmembrane region" description="Helical" evidence="6">
    <location>
        <begin position="60"/>
        <end position="80"/>
    </location>
</feature>
<keyword evidence="5 6" id="KW-0472">Membrane</keyword>
<evidence type="ECO:0000256" key="4">
    <source>
        <dbReference type="ARBA" id="ARBA00022989"/>
    </source>
</evidence>
<keyword evidence="2" id="KW-1003">Cell membrane</keyword>
<evidence type="ECO:0000256" key="5">
    <source>
        <dbReference type="ARBA" id="ARBA00023136"/>
    </source>
</evidence>
<keyword evidence="3 6" id="KW-0812">Transmembrane</keyword>
<dbReference type="InterPro" id="IPR018461">
    <property type="entry name" value="Na/H_Antiport_NhaC-like_C"/>
</dbReference>
<feature type="transmembrane region" description="Helical" evidence="6">
    <location>
        <begin position="189"/>
        <end position="210"/>
    </location>
</feature>
<feature type="transmembrane region" description="Helical" evidence="6">
    <location>
        <begin position="450"/>
        <end position="467"/>
    </location>
</feature>
<keyword evidence="9" id="KW-1185">Reference proteome</keyword>
<dbReference type="Pfam" id="PF03553">
    <property type="entry name" value="Na_H_antiporter"/>
    <property type="match status" value="1"/>
</dbReference>
<keyword evidence="4 6" id="KW-1133">Transmembrane helix</keyword>
<evidence type="ECO:0000256" key="3">
    <source>
        <dbReference type="ARBA" id="ARBA00022692"/>
    </source>
</evidence>
<evidence type="ECO:0000256" key="2">
    <source>
        <dbReference type="ARBA" id="ARBA00022475"/>
    </source>
</evidence>
<evidence type="ECO:0000256" key="1">
    <source>
        <dbReference type="ARBA" id="ARBA00004651"/>
    </source>
</evidence>
<evidence type="ECO:0000256" key="6">
    <source>
        <dbReference type="SAM" id="Phobius"/>
    </source>
</evidence>
<reference evidence="8 9" key="1">
    <citation type="submission" date="2020-08" db="EMBL/GenBank/DDBJ databases">
        <title>Genome public.</title>
        <authorList>
            <person name="Liu C."/>
            <person name="Sun Q."/>
        </authorList>
    </citation>
    <scope>NUCLEOTIDE SEQUENCE [LARGE SCALE GENOMIC DNA]</scope>
    <source>
        <strain evidence="8 9">NSJ-37</strain>
    </source>
</reference>
<dbReference type="EMBL" id="JACRSX010000017">
    <property type="protein sequence ID" value="MBC8563164.1"/>
    <property type="molecule type" value="Genomic_DNA"/>
</dbReference>
<feature type="transmembrane region" description="Helical" evidence="6">
    <location>
        <begin position="100"/>
        <end position="120"/>
    </location>
</feature>
<name>A0ABR7N3G6_9FIRM</name>
<organism evidence="8 9">
    <name type="scientific">Jutongia huaianensis</name>
    <dbReference type="NCBI Taxonomy" id="2763668"/>
    <lineage>
        <taxon>Bacteria</taxon>
        <taxon>Bacillati</taxon>
        <taxon>Bacillota</taxon>
        <taxon>Clostridia</taxon>
        <taxon>Lachnospirales</taxon>
        <taxon>Lachnospiraceae</taxon>
        <taxon>Jutongia</taxon>
    </lineage>
</organism>
<evidence type="ECO:0000313" key="8">
    <source>
        <dbReference type="EMBL" id="MBC8563164.1"/>
    </source>
</evidence>
<dbReference type="PANTHER" id="PTHR43478">
    <property type="entry name" value="NA+/H+ ANTIPORTER-RELATED"/>
    <property type="match status" value="1"/>
</dbReference>
<comment type="subcellular location">
    <subcellularLocation>
        <location evidence="1">Cell membrane</location>
        <topology evidence="1">Multi-pass membrane protein</topology>
    </subcellularLocation>
</comment>
<sequence>MFTGTIWSLLPPILAIVLALITKEVYSSLFVGIVVGSFMYAQFHPWTAFTVIFDTIKDSMNINILFFMVMLGMVVVLMSRSGGSAAYGKWAISKIKNKKIALLSTMGLGVLIFVDDYFNCLTVGSVMRPVTDRYKVSRAKLAYIIDATAAPVCIIAPISSWAAAVNSYVPKGSSLTGFSLFLRTIPYNLYAILTLIMVLYLILTGFDFGLMKKHEINAERGDLFTSGSENIKEEKQEKVNEKGRVADLILPVLLLIVSAIGAMIYTGFLGGATNVVAAFSGCDSERSLIFAGLVTILFCMIWYLPRKVLTFQDFMDSFVEGFRLMVPAMAILTFAWALKGIGDHLEISTFVKGVVGQNASASLFIPMIVFVIAIFLAFSTGTSWGTFAILVPIVIAMFPEQGHMEMMIISVSAVLAGAVCGDHVSPISDTTVMSSAGAQCNHMNHVSTQLPYAAVVAAVCVVGYILAAFIRIWWVVLLLSVAILLAVLTGMRVWIQKKA</sequence>
<feature type="transmembrane region" description="Helical" evidence="6">
    <location>
        <begin position="248"/>
        <end position="268"/>
    </location>
</feature>
<evidence type="ECO:0000313" key="9">
    <source>
        <dbReference type="Proteomes" id="UP000606193"/>
    </source>
</evidence>
<proteinExistence type="predicted"/>
<gene>
    <name evidence="8" type="ORF">H8704_11080</name>
</gene>
<dbReference type="PANTHER" id="PTHR43478:SF1">
    <property type="entry name" value="NA+_H+ ANTIPORTER NHAC-LIKE C-TERMINAL DOMAIN-CONTAINING PROTEIN"/>
    <property type="match status" value="1"/>
</dbReference>
<accession>A0ABR7N3G6</accession>
<dbReference type="Proteomes" id="UP000606193">
    <property type="component" value="Unassembled WGS sequence"/>
</dbReference>
<feature type="transmembrane region" description="Helical" evidence="6">
    <location>
        <begin position="29"/>
        <end position="53"/>
    </location>
</feature>
<protein>
    <submittedName>
        <fullName evidence="8">Na+/H+ antiporter NhaC family protein</fullName>
    </submittedName>
</protein>
<feature type="domain" description="Na+/H+ antiporter NhaC-like C-terminal" evidence="7">
    <location>
        <begin position="170"/>
        <end position="468"/>
    </location>
</feature>